<dbReference type="Gene3D" id="2.60.40.790">
    <property type="match status" value="1"/>
</dbReference>
<dbReference type="AlphaFoldDB" id="T1ACZ1"/>
<dbReference type="PROSITE" id="PS01031">
    <property type="entry name" value="SHSP"/>
    <property type="match status" value="1"/>
</dbReference>
<sequence length="133" mass="14896">YGWMWDEACERVDAAERAQRGLLRYVGPGADAAVWAPPVDIQEIAEGVVVVFALPGVALEDIELRLEPAALLVRAERRWKLAHPDALIRRLEIPYGSFVRRIPLSGVPLVLSATRYEYGCLEVRLVRAMESDL</sequence>
<feature type="domain" description="SHSP" evidence="1">
    <location>
        <begin position="30"/>
        <end position="133"/>
    </location>
</feature>
<reference evidence="2" key="1">
    <citation type="submission" date="2013-08" db="EMBL/GenBank/DDBJ databases">
        <authorList>
            <person name="Mendez C."/>
            <person name="Richter M."/>
            <person name="Ferrer M."/>
            <person name="Sanchez J."/>
        </authorList>
    </citation>
    <scope>NUCLEOTIDE SEQUENCE</scope>
</reference>
<dbReference type="SUPFAM" id="SSF49764">
    <property type="entry name" value="HSP20-like chaperones"/>
    <property type="match status" value="1"/>
</dbReference>
<dbReference type="Pfam" id="PF00011">
    <property type="entry name" value="HSP20"/>
    <property type="match status" value="1"/>
</dbReference>
<organism evidence="2">
    <name type="scientific">mine drainage metagenome</name>
    <dbReference type="NCBI Taxonomy" id="410659"/>
    <lineage>
        <taxon>unclassified sequences</taxon>
        <taxon>metagenomes</taxon>
        <taxon>ecological metagenomes</taxon>
    </lineage>
</organism>
<evidence type="ECO:0000259" key="1">
    <source>
        <dbReference type="PROSITE" id="PS01031"/>
    </source>
</evidence>
<reference evidence="2" key="2">
    <citation type="journal article" date="2014" name="ISME J.">
        <title>Microbial stratification in low pH oxic and suboxic macroscopic growths along an acid mine drainage.</title>
        <authorList>
            <person name="Mendez-Garcia C."/>
            <person name="Mesa V."/>
            <person name="Sprenger R.R."/>
            <person name="Richter M."/>
            <person name="Diez M.S."/>
            <person name="Solano J."/>
            <person name="Bargiela R."/>
            <person name="Golyshina O.V."/>
            <person name="Manteca A."/>
            <person name="Ramos J.L."/>
            <person name="Gallego J.R."/>
            <person name="Llorente I."/>
            <person name="Martins Dos Santos V.A."/>
            <person name="Jensen O.N."/>
            <person name="Pelaez A.I."/>
            <person name="Sanchez J."/>
            <person name="Ferrer M."/>
        </authorList>
    </citation>
    <scope>NUCLEOTIDE SEQUENCE</scope>
</reference>
<feature type="non-terminal residue" evidence="2">
    <location>
        <position position="1"/>
    </location>
</feature>
<evidence type="ECO:0000313" key="2">
    <source>
        <dbReference type="EMBL" id="EQD39730.1"/>
    </source>
</evidence>
<name>T1ACZ1_9ZZZZ</name>
<dbReference type="InterPro" id="IPR008978">
    <property type="entry name" value="HSP20-like_chaperone"/>
</dbReference>
<dbReference type="CDD" id="cd06464">
    <property type="entry name" value="ACD_sHsps-like"/>
    <property type="match status" value="1"/>
</dbReference>
<comment type="caution">
    <text evidence="2">The sequence shown here is derived from an EMBL/GenBank/DDBJ whole genome shotgun (WGS) entry which is preliminary data.</text>
</comment>
<gene>
    <name evidence="2" type="ORF">B2A_11124</name>
</gene>
<protein>
    <submittedName>
        <fullName evidence="2">Heat shock protein Hsp20</fullName>
    </submittedName>
</protein>
<keyword evidence="2" id="KW-0346">Stress response</keyword>
<dbReference type="InterPro" id="IPR002068">
    <property type="entry name" value="A-crystallin/Hsp20_dom"/>
</dbReference>
<accession>T1ACZ1</accession>
<proteinExistence type="predicted"/>
<dbReference type="EMBL" id="AUZZ01008026">
    <property type="protein sequence ID" value="EQD39730.1"/>
    <property type="molecule type" value="Genomic_DNA"/>
</dbReference>